<dbReference type="GO" id="GO:0016746">
    <property type="term" value="F:acyltransferase activity"/>
    <property type="evidence" value="ECO:0007669"/>
    <property type="project" value="UniProtKB-KW"/>
</dbReference>
<evidence type="ECO:0000256" key="6">
    <source>
        <dbReference type="ARBA" id="ARBA00023136"/>
    </source>
</evidence>
<dbReference type="OrthoDB" id="9803968at2"/>
<evidence type="ECO:0000256" key="5">
    <source>
        <dbReference type="ARBA" id="ARBA00022989"/>
    </source>
</evidence>
<keyword evidence="2" id="KW-0813">Transport</keyword>
<keyword evidence="6 7" id="KW-0472">Membrane</keyword>
<keyword evidence="4 7" id="KW-0812">Transmembrane</keyword>
<dbReference type="InterPro" id="IPR011701">
    <property type="entry name" value="MFS"/>
</dbReference>
<dbReference type="CDD" id="cd07989">
    <property type="entry name" value="LPLAT_AGPAT-like"/>
    <property type="match status" value="1"/>
</dbReference>
<feature type="transmembrane region" description="Helical" evidence="7">
    <location>
        <begin position="340"/>
        <end position="362"/>
    </location>
</feature>
<dbReference type="PANTHER" id="PTHR43266:SF2">
    <property type="entry name" value="MAJOR FACILITATOR SUPERFAMILY (MFS) PROFILE DOMAIN-CONTAINING PROTEIN"/>
    <property type="match status" value="1"/>
</dbReference>
<evidence type="ECO:0000313" key="10">
    <source>
        <dbReference type="Proteomes" id="UP000294480"/>
    </source>
</evidence>
<accession>A0A4R6YB96</accession>
<feature type="transmembrane region" description="Helical" evidence="7">
    <location>
        <begin position="57"/>
        <end position="76"/>
    </location>
</feature>
<keyword evidence="5 7" id="KW-1133">Transmembrane helix</keyword>
<dbReference type="Gene3D" id="1.20.1250.20">
    <property type="entry name" value="MFS general substrate transporter like domains"/>
    <property type="match status" value="1"/>
</dbReference>
<sequence length="631" mass="69368">MSNSSFGLLRQRKFLPFFITQLSGAFNDTLFKSAFTLLVTFYAAQYGGLSSTMASNLIAGLFILPFVLLSATAGQLADKMDKARLMRMIKLFEIVILSLAAFGLIAHVASILYVCVFLMGVHSALFGPAKYAYLPQHLSNQEVVGGNGLVEMATFVSILVGSLVAGELVHYGEQGVQLVALLCVTVALLGYAASYFIPSTPSLQNLKMNWNPLSETMRNLKLAREDMAVFYAMIGISWLWFFGAIFLTHFAPLAKEILHANERVVTLMLATFSIGIGVGSVLCEKLSRQQLEIGLVPFGAIGMSIFGIDLYFAIQAFVGVGGNGVDLMGVIDFLAHEGSIRLLLDLFLLSVFSGFYSVPLYAMIQTYAQPTHRARIVAANNIINSLFMIIASVMALVLTMLGANVAHIIGVTAILNVLVAIYIFRLVPAFFLRFFSWVLTRLMYRVRFINRQVIPAQGAAILVANHVSFVDALFLMAASPRPIRFVMDAQIFKIPVLSWVFKKLEAIPIASAKDDEFLLEKAFLQIAHELEDGQLVCIFPEGRLSSDGEIGTFRPGISKILALHPTTVIPCALQGLWGSFFSRKYGKAMTRPFVRGFFSKVNVVVGSPIQPEKATPEYLESIVRELRGDIR</sequence>
<keyword evidence="3" id="KW-1003">Cell membrane</keyword>
<dbReference type="SUPFAM" id="SSF103473">
    <property type="entry name" value="MFS general substrate transporter"/>
    <property type="match status" value="1"/>
</dbReference>
<reference evidence="9 10" key="1">
    <citation type="submission" date="2019-03" db="EMBL/GenBank/DDBJ databases">
        <title>Genomic Encyclopedia of Type Strains, Phase IV (KMG-IV): sequencing the most valuable type-strain genomes for metagenomic binning, comparative biology and taxonomic classification.</title>
        <authorList>
            <person name="Goeker M."/>
        </authorList>
    </citation>
    <scope>NUCLEOTIDE SEQUENCE [LARGE SCALE GENOMIC DNA]</scope>
    <source>
        <strain evidence="9 10">DSM 102852</strain>
    </source>
</reference>
<evidence type="ECO:0000259" key="8">
    <source>
        <dbReference type="SMART" id="SM00563"/>
    </source>
</evidence>
<dbReference type="PANTHER" id="PTHR43266">
    <property type="entry name" value="MACROLIDE-EFFLUX PROTEIN"/>
    <property type="match status" value="1"/>
</dbReference>
<feature type="transmembrane region" description="Helical" evidence="7">
    <location>
        <begin position="408"/>
        <end position="432"/>
    </location>
</feature>
<dbReference type="InterPro" id="IPR002123">
    <property type="entry name" value="Plipid/glycerol_acylTrfase"/>
</dbReference>
<evidence type="ECO:0000256" key="4">
    <source>
        <dbReference type="ARBA" id="ARBA00022692"/>
    </source>
</evidence>
<keyword evidence="9" id="KW-0012">Acyltransferase</keyword>
<keyword evidence="10" id="KW-1185">Reference proteome</keyword>
<evidence type="ECO:0000256" key="7">
    <source>
        <dbReference type="SAM" id="Phobius"/>
    </source>
</evidence>
<feature type="transmembrane region" description="Helical" evidence="7">
    <location>
        <begin position="178"/>
        <end position="198"/>
    </location>
</feature>
<evidence type="ECO:0000256" key="2">
    <source>
        <dbReference type="ARBA" id="ARBA00022448"/>
    </source>
</evidence>
<feature type="transmembrane region" description="Helical" evidence="7">
    <location>
        <begin position="453"/>
        <end position="477"/>
    </location>
</feature>
<evidence type="ECO:0000313" key="9">
    <source>
        <dbReference type="EMBL" id="TDR32826.1"/>
    </source>
</evidence>
<feature type="domain" description="Phospholipid/glycerol acyltransferase" evidence="8">
    <location>
        <begin position="460"/>
        <end position="576"/>
    </location>
</feature>
<dbReference type="InterPro" id="IPR036259">
    <property type="entry name" value="MFS_trans_sf"/>
</dbReference>
<protein>
    <submittedName>
        <fullName evidence="9">1-acyl-sn-glycerol-3-phosphate acyltransferase</fullName>
    </submittedName>
</protein>
<dbReference type="CDD" id="cd06173">
    <property type="entry name" value="MFS_MefA_like"/>
    <property type="match status" value="1"/>
</dbReference>
<dbReference type="AlphaFoldDB" id="A0A4R6YB96"/>
<keyword evidence="9" id="KW-0808">Transferase</keyword>
<evidence type="ECO:0000256" key="1">
    <source>
        <dbReference type="ARBA" id="ARBA00004651"/>
    </source>
</evidence>
<dbReference type="Pfam" id="PF01553">
    <property type="entry name" value="Acyltransferase"/>
    <property type="match status" value="1"/>
</dbReference>
<organism evidence="9 10">
    <name type="scientific">Hydromonas duriensis</name>
    <dbReference type="NCBI Taxonomy" id="1527608"/>
    <lineage>
        <taxon>Bacteria</taxon>
        <taxon>Pseudomonadati</taxon>
        <taxon>Pseudomonadota</taxon>
        <taxon>Betaproteobacteria</taxon>
        <taxon>Burkholderiales</taxon>
        <taxon>Burkholderiaceae</taxon>
        <taxon>Hydromonas</taxon>
    </lineage>
</organism>
<dbReference type="GO" id="GO:0022857">
    <property type="term" value="F:transmembrane transporter activity"/>
    <property type="evidence" value="ECO:0007669"/>
    <property type="project" value="InterPro"/>
</dbReference>
<feature type="transmembrane region" description="Helical" evidence="7">
    <location>
        <begin position="264"/>
        <end position="283"/>
    </location>
</feature>
<dbReference type="Proteomes" id="UP000294480">
    <property type="component" value="Unassembled WGS sequence"/>
</dbReference>
<feature type="transmembrane region" description="Helical" evidence="7">
    <location>
        <begin position="228"/>
        <end position="252"/>
    </location>
</feature>
<dbReference type="SUPFAM" id="SSF69593">
    <property type="entry name" value="Glycerol-3-phosphate (1)-acyltransferase"/>
    <property type="match status" value="1"/>
</dbReference>
<comment type="subcellular location">
    <subcellularLocation>
        <location evidence="1">Cell membrane</location>
        <topology evidence="1">Multi-pass membrane protein</topology>
    </subcellularLocation>
</comment>
<dbReference type="RefSeq" id="WP_133618998.1">
    <property type="nucleotide sequence ID" value="NZ_SNZE01000002.1"/>
</dbReference>
<dbReference type="GO" id="GO:0005886">
    <property type="term" value="C:plasma membrane"/>
    <property type="evidence" value="ECO:0007669"/>
    <property type="project" value="UniProtKB-SubCell"/>
</dbReference>
<proteinExistence type="predicted"/>
<feature type="transmembrane region" description="Helical" evidence="7">
    <location>
        <begin position="295"/>
        <end position="320"/>
    </location>
</feature>
<dbReference type="SMART" id="SM00563">
    <property type="entry name" value="PlsC"/>
    <property type="match status" value="1"/>
</dbReference>
<feature type="transmembrane region" description="Helical" evidence="7">
    <location>
        <begin position="382"/>
        <end position="402"/>
    </location>
</feature>
<gene>
    <name evidence="9" type="ORF">DFR44_102125</name>
</gene>
<dbReference type="EMBL" id="SNZE01000002">
    <property type="protein sequence ID" value="TDR32826.1"/>
    <property type="molecule type" value="Genomic_DNA"/>
</dbReference>
<name>A0A4R6YB96_9BURK</name>
<dbReference type="Pfam" id="PF07690">
    <property type="entry name" value="MFS_1"/>
    <property type="match status" value="1"/>
</dbReference>
<comment type="caution">
    <text evidence="9">The sequence shown here is derived from an EMBL/GenBank/DDBJ whole genome shotgun (WGS) entry which is preliminary data.</text>
</comment>
<evidence type="ECO:0000256" key="3">
    <source>
        <dbReference type="ARBA" id="ARBA00022475"/>
    </source>
</evidence>